<name>A0A0E9W4Z3_ANGAN</name>
<protein>
    <submittedName>
        <fullName evidence="1">Uncharacterized protein</fullName>
    </submittedName>
</protein>
<dbReference type="EMBL" id="GBXM01023160">
    <property type="protein sequence ID" value="JAH85417.1"/>
    <property type="molecule type" value="Transcribed_RNA"/>
</dbReference>
<dbReference type="AlphaFoldDB" id="A0A0E9W4Z3"/>
<reference evidence="1" key="1">
    <citation type="submission" date="2014-11" db="EMBL/GenBank/DDBJ databases">
        <authorList>
            <person name="Amaro Gonzalez C."/>
        </authorList>
    </citation>
    <scope>NUCLEOTIDE SEQUENCE</scope>
</reference>
<accession>A0A0E9W4Z3</accession>
<reference evidence="1" key="2">
    <citation type="journal article" date="2015" name="Fish Shellfish Immunol.">
        <title>Early steps in the European eel (Anguilla anguilla)-Vibrio vulnificus interaction in the gills: Role of the RtxA13 toxin.</title>
        <authorList>
            <person name="Callol A."/>
            <person name="Pajuelo D."/>
            <person name="Ebbesson L."/>
            <person name="Teles M."/>
            <person name="MacKenzie S."/>
            <person name="Amaro C."/>
        </authorList>
    </citation>
    <scope>NUCLEOTIDE SEQUENCE</scope>
</reference>
<organism evidence="1">
    <name type="scientific">Anguilla anguilla</name>
    <name type="common">European freshwater eel</name>
    <name type="synonym">Muraena anguilla</name>
    <dbReference type="NCBI Taxonomy" id="7936"/>
    <lineage>
        <taxon>Eukaryota</taxon>
        <taxon>Metazoa</taxon>
        <taxon>Chordata</taxon>
        <taxon>Craniata</taxon>
        <taxon>Vertebrata</taxon>
        <taxon>Euteleostomi</taxon>
        <taxon>Actinopterygii</taxon>
        <taxon>Neopterygii</taxon>
        <taxon>Teleostei</taxon>
        <taxon>Anguilliformes</taxon>
        <taxon>Anguillidae</taxon>
        <taxon>Anguilla</taxon>
    </lineage>
</organism>
<evidence type="ECO:0000313" key="1">
    <source>
        <dbReference type="EMBL" id="JAH85417.1"/>
    </source>
</evidence>
<sequence length="50" mass="5871">MHLYIRQFNLFIVSMVSYLLDFNTIANDSPYPGIIKGTFFIFQHSLSEQI</sequence>
<proteinExistence type="predicted"/>